<feature type="compositionally biased region" description="Polar residues" evidence="1">
    <location>
        <begin position="408"/>
        <end position="420"/>
    </location>
</feature>
<dbReference type="Proteomes" id="UP000002866">
    <property type="component" value="Chromosome 2"/>
</dbReference>
<evidence type="ECO:0000313" key="2">
    <source>
        <dbReference type="EMBL" id="CCH59202.1"/>
    </source>
</evidence>
<feature type="compositionally biased region" description="Low complexity" evidence="1">
    <location>
        <begin position="356"/>
        <end position="372"/>
    </location>
</feature>
<dbReference type="InParanoid" id="I2GYK0"/>
<proteinExistence type="predicted"/>
<gene>
    <name evidence="2" type="primary">TBLA0B03630</name>
    <name evidence="2" type="ORF">TBLA_0B03630</name>
</gene>
<sequence length="631" mass="71337">MPRKFLGQRIDRNKDFIRPSSLTVTSKDLDRLPVFVPSPCSSSIKLNESHDSVVTPLNNKSQHKKSLHKFSKRFGGTIRIKKRLSSVPELFLHDFKSRSEHVKEEHSPTPGSPEMYINSQPISSLTRRPKFPPLPELAETVEDVEETPVKELAQQKKAMDYLNVTNEPSNVTHNEDVDSDTFSFVSSVPQSNFPVIDTSASYLKEEKEDRQKFFESNPIIYNVQVSNNNLDFINSVSDNIENNVLNEIQKNITNNKSNSFLSINLTDTQILTKESIQKHLHRSHSLDDLHEEKRQSEILLEEILMAYGPETQSLNSLADGEIANNYMPSVKNEEISRVLEILVNKKQKCSVNKSQPSPANKNNADNSNNDFSFPAQKILSNFNGFSTPIKSQKNMNYSPRSDTFSIPSNASHFSKPSLPSANLEDLLSTPENSSSESDSGSFTNELSRVPSWESPVSEASFCTASEFPYPNSTIGRMMSLRKNKGIIAPVPLRKNSGVSSSNDNDRPIHITHPSINRKKSLNYRKSLVSPVNVNISPDHTYQKKLVQQIQIKPKVMYLDYDDESDKDEEDFNIIEQEQKKEEFGEQLYTIASVKEDPPSVRLDSKARFSSPIDNIELLNMNDNSSSVYSEI</sequence>
<accession>I2GYK0</accession>
<dbReference type="STRING" id="1071380.I2GYK0"/>
<feature type="region of interest" description="Disordered" evidence="1">
    <location>
        <begin position="491"/>
        <end position="511"/>
    </location>
</feature>
<dbReference type="GeneID" id="14494602"/>
<dbReference type="OrthoDB" id="4036231at2759"/>
<keyword evidence="3" id="KW-1185">Reference proteome</keyword>
<dbReference type="KEGG" id="tbl:TBLA_0B03630"/>
<evidence type="ECO:0000256" key="1">
    <source>
        <dbReference type="SAM" id="MobiDB-lite"/>
    </source>
</evidence>
<dbReference type="RefSeq" id="XP_004178721.1">
    <property type="nucleotide sequence ID" value="XM_004178673.1"/>
</dbReference>
<feature type="region of interest" description="Disordered" evidence="1">
    <location>
        <begin position="408"/>
        <end position="447"/>
    </location>
</feature>
<protein>
    <submittedName>
        <fullName evidence="2">Uncharacterized protein</fullName>
    </submittedName>
</protein>
<feature type="region of interest" description="Disordered" evidence="1">
    <location>
        <begin position="349"/>
        <end position="372"/>
    </location>
</feature>
<reference evidence="2 3" key="1">
    <citation type="journal article" date="2011" name="Proc. Natl. Acad. Sci. U.S.A.">
        <title>Evolutionary erosion of yeast sex chromosomes by mating-type switching accidents.</title>
        <authorList>
            <person name="Gordon J.L."/>
            <person name="Armisen D."/>
            <person name="Proux-Wera E."/>
            <person name="Oheigeartaigh S.S."/>
            <person name="Byrne K.P."/>
            <person name="Wolfe K.H."/>
        </authorList>
    </citation>
    <scope>NUCLEOTIDE SEQUENCE [LARGE SCALE GENOMIC DNA]</scope>
    <source>
        <strain evidence="3">ATCC 34711 / CBS 6284 / DSM 70876 / NBRC 10599 / NRRL Y-10934 / UCD 77-7</strain>
    </source>
</reference>
<evidence type="ECO:0000313" key="3">
    <source>
        <dbReference type="Proteomes" id="UP000002866"/>
    </source>
</evidence>
<organism evidence="2 3">
    <name type="scientific">Henningerozyma blattae (strain ATCC 34711 / CBS 6284 / DSM 70876 / NBRC 10599 / NRRL Y-10934 / UCD 77-7)</name>
    <name type="common">Yeast</name>
    <name type="synonym">Tetrapisispora blattae</name>
    <dbReference type="NCBI Taxonomy" id="1071380"/>
    <lineage>
        <taxon>Eukaryota</taxon>
        <taxon>Fungi</taxon>
        <taxon>Dikarya</taxon>
        <taxon>Ascomycota</taxon>
        <taxon>Saccharomycotina</taxon>
        <taxon>Saccharomycetes</taxon>
        <taxon>Saccharomycetales</taxon>
        <taxon>Saccharomycetaceae</taxon>
        <taxon>Henningerozyma</taxon>
    </lineage>
</organism>
<feature type="compositionally biased region" description="Low complexity" evidence="1">
    <location>
        <begin position="428"/>
        <end position="441"/>
    </location>
</feature>
<name>I2GYK0_HENB6</name>
<dbReference type="EMBL" id="HE806317">
    <property type="protein sequence ID" value="CCH59202.1"/>
    <property type="molecule type" value="Genomic_DNA"/>
</dbReference>
<dbReference type="AlphaFoldDB" id="I2GYK0"/>
<dbReference type="HOGENOM" id="CLU_433594_0_0_1"/>